<dbReference type="GeneID" id="91990351"/>
<evidence type="ECO:0000313" key="4">
    <source>
        <dbReference type="Proteomes" id="UP000054399"/>
    </source>
</evidence>
<dbReference type="PANTHER" id="PTHR28015">
    <property type="entry name" value="ATP SYNTHASE ASSEMBLY FACTOR FMC1, MITOCHONDRIAL"/>
    <property type="match status" value="1"/>
</dbReference>
<reference evidence="4" key="1">
    <citation type="submission" date="2015-01" db="EMBL/GenBank/DDBJ databases">
        <title>The Genome Sequence of Cryptococcus gattii MMRL2647.</title>
        <authorList>
            <consortium name="The Broad Institute Genomics Platform"/>
            <person name="Cuomo C."/>
            <person name="Litvintseva A."/>
            <person name="Chen Y."/>
            <person name="Heitman J."/>
            <person name="Sun S."/>
            <person name="Springer D."/>
            <person name="Dromer F."/>
            <person name="Young S."/>
            <person name="Zeng Q."/>
            <person name="Gargeya S."/>
            <person name="Abouelleil A."/>
            <person name="Alvarado L."/>
            <person name="Chapman S.B."/>
            <person name="Gainer-Dewar J."/>
            <person name="Goldberg J."/>
            <person name="Griggs A."/>
            <person name="Gujja S."/>
            <person name="Hansen M."/>
            <person name="Howarth C."/>
            <person name="Imamovic A."/>
            <person name="Larimer J."/>
            <person name="Murphy C."/>
            <person name="Naylor J."/>
            <person name="Pearson M."/>
            <person name="Priest M."/>
            <person name="Roberts A."/>
            <person name="Saif S."/>
            <person name="Shea T."/>
            <person name="Sykes S."/>
            <person name="Wortman J."/>
            <person name="Nusbaum C."/>
            <person name="Birren B."/>
        </authorList>
    </citation>
    <scope>NUCLEOTIDE SEQUENCE [LARGE SCALE GENOMIC DNA]</scope>
    <source>
        <strain evidence="4">IND107</strain>
    </source>
</reference>
<dbReference type="RefSeq" id="XP_066614374.1">
    <property type="nucleotide sequence ID" value="XM_066757990.1"/>
</dbReference>
<evidence type="ECO:0000259" key="2">
    <source>
        <dbReference type="PROSITE" id="PS50212"/>
    </source>
</evidence>
<evidence type="ECO:0000256" key="1">
    <source>
        <dbReference type="PROSITE-ProRule" id="PRU00135"/>
    </source>
</evidence>
<keyword evidence="1" id="KW-0344">Guanine-nucleotide releasing factor</keyword>
<dbReference type="PANTHER" id="PTHR28015:SF1">
    <property type="entry name" value="ATP SYNTHASE ASSEMBLY FACTOR FMC1, MITOCHONDRIAL"/>
    <property type="match status" value="1"/>
</dbReference>
<dbReference type="EMBL" id="ATAM02000005">
    <property type="protein sequence ID" value="KAL0250187.1"/>
    <property type="molecule type" value="Genomic_DNA"/>
</dbReference>
<keyword evidence="4" id="KW-1185">Reference proteome</keyword>
<protein>
    <recommendedName>
        <fullName evidence="2">N-terminal Ras-GEF domain-containing protein</fullName>
    </recommendedName>
</protein>
<feature type="domain" description="N-terminal Ras-GEF" evidence="2">
    <location>
        <begin position="23"/>
        <end position="106"/>
    </location>
</feature>
<dbReference type="Pfam" id="PF13233">
    <property type="entry name" value="Complex1_LYR_2"/>
    <property type="match status" value="1"/>
</dbReference>
<dbReference type="PROSITE" id="PS50212">
    <property type="entry name" value="RASGEF_NTER"/>
    <property type="match status" value="1"/>
</dbReference>
<dbReference type="InterPro" id="IPR039196">
    <property type="entry name" value="Fmc1"/>
</dbReference>
<evidence type="ECO:0000313" key="3">
    <source>
        <dbReference type="EMBL" id="KAL0250187.1"/>
    </source>
</evidence>
<reference evidence="3 4" key="2">
    <citation type="submission" date="2024-01" db="EMBL/GenBank/DDBJ databases">
        <title>Comparative genomics of Cryptococcus and Kwoniella reveals pathogenesis evolution and contrasting modes of karyotype evolution via chromosome fusion or intercentromeric recombination.</title>
        <authorList>
            <person name="Coelho M.A."/>
            <person name="David-Palma M."/>
            <person name="Shea T."/>
            <person name="Bowers K."/>
            <person name="Mcginley-Smith S."/>
            <person name="Mohammad A.W."/>
            <person name="Gnirke A."/>
            <person name="Yurkov A.M."/>
            <person name="Nowrousian M."/>
            <person name="Sun S."/>
            <person name="Cuomo C.A."/>
            <person name="Heitman J."/>
        </authorList>
    </citation>
    <scope>NUCLEOTIDE SEQUENCE [LARGE SCALE GENOMIC DNA]</scope>
    <source>
        <strain evidence="3 4">IND107</strain>
    </source>
</reference>
<dbReference type="Proteomes" id="UP000054399">
    <property type="component" value="Unassembled WGS sequence"/>
</dbReference>
<accession>A0ABR3BTA2</accession>
<comment type="caution">
    <text evidence="3">The sequence shown here is derived from an EMBL/GenBank/DDBJ whole genome shotgun (WGS) entry which is preliminary data.</text>
</comment>
<name>A0ABR3BTA2_9TREE</name>
<sequence length="106" mass="12261">MSTTPIPHLYRSLLRELRLASHKSRTTRNPTVNTHIRTLIESSSNNLNSLSKILLETRDFLRATRIHAELLKRYNPTHGMSQEERVVATARRVGLNAPKEFDEKKE</sequence>
<gene>
    <name evidence="3" type="ORF">I308_103495</name>
</gene>
<dbReference type="InterPro" id="IPR000651">
    <property type="entry name" value="Ras-like_Gua-exchang_fac_N"/>
</dbReference>
<proteinExistence type="predicted"/>
<organism evidence="3 4">
    <name type="scientific">Cryptococcus tetragattii IND107</name>
    <dbReference type="NCBI Taxonomy" id="1296105"/>
    <lineage>
        <taxon>Eukaryota</taxon>
        <taxon>Fungi</taxon>
        <taxon>Dikarya</taxon>
        <taxon>Basidiomycota</taxon>
        <taxon>Agaricomycotina</taxon>
        <taxon>Tremellomycetes</taxon>
        <taxon>Tremellales</taxon>
        <taxon>Cryptococcaceae</taxon>
        <taxon>Cryptococcus</taxon>
        <taxon>Cryptococcus gattii species complex</taxon>
    </lineage>
</organism>